<comment type="pathway">
    <text evidence="2">Phospholipid metabolism; CDP-diacylglycerol biosynthesis; CDP-diacylglycerol from sn-glycerol 3-phosphate: step 2/3.</text>
</comment>
<dbReference type="PANTHER" id="PTHR10434">
    <property type="entry name" value="1-ACYL-SN-GLYCEROL-3-PHOSPHATE ACYLTRANSFERASE"/>
    <property type="match status" value="1"/>
</dbReference>
<dbReference type="GO" id="GO:0003841">
    <property type="term" value="F:1-acylglycerol-3-phosphate O-acyltransferase activity"/>
    <property type="evidence" value="ECO:0007669"/>
    <property type="project" value="UniProtKB-UniRule"/>
</dbReference>
<evidence type="ECO:0000256" key="3">
    <source>
        <dbReference type="ARBA" id="ARBA00005189"/>
    </source>
</evidence>
<evidence type="ECO:0000256" key="8">
    <source>
        <dbReference type="ARBA" id="ARBA00023315"/>
    </source>
</evidence>
<keyword evidence="9" id="KW-0443">Lipid metabolism</keyword>
<evidence type="ECO:0000313" key="13">
    <source>
        <dbReference type="EMBL" id="WLD58194.1"/>
    </source>
</evidence>
<comment type="pathway">
    <text evidence="3">Lipid metabolism.</text>
</comment>
<evidence type="ECO:0000256" key="1">
    <source>
        <dbReference type="ARBA" id="ARBA00001141"/>
    </source>
</evidence>
<keyword evidence="9" id="KW-0594">Phospholipid biosynthesis</keyword>
<dbReference type="NCBIfam" id="TIGR00530">
    <property type="entry name" value="AGP_acyltrn"/>
    <property type="match status" value="1"/>
</dbReference>
<dbReference type="InterPro" id="IPR002123">
    <property type="entry name" value="Plipid/glycerol_acylTrfase"/>
</dbReference>
<evidence type="ECO:0000256" key="4">
    <source>
        <dbReference type="ARBA" id="ARBA00008655"/>
    </source>
</evidence>
<name>A0AB38YFN6_9GAMM</name>
<evidence type="ECO:0000259" key="12">
    <source>
        <dbReference type="SMART" id="SM00563"/>
    </source>
</evidence>
<evidence type="ECO:0000256" key="9">
    <source>
        <dbReference type="RuleBase" id="RU361267"/>
    </source>
</evidence>
<evidence type="ECO:0000256" key="6">
    <source>
        <dbReference type="ARBA" id="ARBA00016139"/>
    </source>
</evidence>
<feature type="transmembrane region" description="Helical" evidence="11">
    <location>
        <begin position="40"/>
        <end position="59"/>
    </location>
</feature>
<dbReference type="GO" id="GO:0016020">
    <property type="term" value="C:membrane"/>
    <property type="evidence" value="ECO:0007669"/>
    <property type="project" value="InterPro"/>
</dbReference>
<comment type="similarity">
    <text evidence="4 9">Belongs to the 1-acyl-sn-glycerol-3-phosphate acyltransferase family.</text>
</comment>
<evidence type="ECO:0000256" key="10">
    <source>
        <dbReference type="SAM" id="MobiDB-lite"/>
    </source>
</evidence>
<evidence type="ECO:0000256" key="5">
    <source>
        <dbReference type="ARBA" id="ARBA00013211"/>
    </source>
</evidence>
<dbReference type="InterPro" id="IPR004552">
    <property type="entry name" value="AGP_acyltrans"/>
</dbReference>
<dbReference type="GO" id="GO:0006654">
    <property type="term" value="P:phosphatidic acid biosynthetic process"/>
    <property type="evidence" value="ECO:0007669"/>
    <property type="project" value="TreeGrafter"/>
</dbReference>
<keyword evidence="8 9" id="KW-0012">Acyltransferase</keyword>
<protein>
    <recommendedName>
        <fullName evidence="6 9">1-acyl-sn-glycerol-3-phosphate acyltransferase</fullName>
        <ecNumber evidence="5 9">2.3.1.51</ecNumber>
    </recommendedName>
</protein>
<proteinExistence type="inferred from homology"/>
<comment type="catalytic activity">
    <reaction evidence="1 9">
        <text>a 1-acyl-sn-glycero-3-phosphate + an acyl-CoA = a 1,2-diacyl-sn-glycero-3-phosphate + CoA</text>
        <dbReference type="Rhea" id="RHEA:19709"/>
        <dbReference type="ChEBI" id="CHEBI:57287"/>
        <dbReference type="ChEBI" id="CHEBI:57970"/>
        <dbReference type="ChEBI" id="CHEBI:58342"/>
        <dbReference type="ChEBI" id="CHEBI:58608"/>
        <dbReference type="EC" id="2.3.1.51"/>
    </reaction>
</comment>
<keyword evidence="9" id="KW-1208">Phospholipid metabolism</keyword>
<organism evidence="13">
    <name type="scientific">Salinispirillum sp. LH 10-3-1</name>
    <dbReference type="NCBI Taxonomy" id="2952525"/>
    <lineage>
        <taxon>Bacteria</taxon>
        <taxon>Pseudomonadati</taxon>
        <taxon>Pseudomonadota</taxon>
        <taxon>Gammaproteobacteria</taxon>
        <taxon>Oceanospirillales</taxon>
        <taxon>Saccharospirillaceae</taxon>
        <taxon>Salinispirillum</taxon>
    </lineage>
</organism>
<keyword evidence="11" id="KW-1133">Transmembrane helix</keyword>
<feature type="domain" description="Phospholipid/glycerol acyltransferase" evidence="12">
    <location>
        <begin position="76"/>
        <end position="190"/>
    </location>
</feature>
<sequence length="262" mass="29551">MWLAWFRTAVFYLFFYGPFTIFWAIFAGLTSWMLPKRWRYPYIILTWSWFSLYAARWVLGIRWQVVGREHLPQQPVVIAANHQSAWETFFLQTLINPQSQVIKKSLLKIPFFGWTYGLLKPIAIDRTNPKSAMVQVVEQGKRVLTDGHHVLIFPEGTRRHPDELGKFSKGAATLAQKANVPLLPVSLDAGRVWPASLWQPKRAGVITVTLHPTMASTSGDALAVTQQLQATIHRSLHGDQGTLDADVTASPSSALQQEAFGN</sequence>
<dbReference type="EC" id="2.3.1.51" evidence="5 9"/>
<evidence type="ECO:0000256" key="7">
    <source>
        <dbReference type="ARBA" id="ARBA00022679"/>
    </source>
</evidence>
<keyword evidence="7 9" id="KW-0808">Transferase</keyword>
<dbReference type="PANTHER" id="PTHR10434:SF40">
    <property type="entry name" value="1-ACYL-SN-GLYCEROL-3-PHOSPHATE ACYLTRANSFERASE"/>
    <property type="match status" value="1"/>
</dbReference>
<keyword evidence="9" id="KW-0444">Lipid biosynthesis</keyword>
<evidence type="ECO:0000256" key="11">
    <source>
        <dbReference type="SAM" id="Phobius"/>
    </source>
</evidence>
<evidence type="ECO:0000256" key="2">
    <source>
        <dbReference type="ARBA" id="ARBA00004728"/>
    </source>
</evidence>
<gene>
    <name evidence="13" type="ORF">NFC81_00025</name>
</gene>
<dbReference type="RefSeq" id="WP_304995480.1">
    <property type="nucleotide sequence ID" value="NZ_CP101717.1"/>
</dbReference>
<feature type="transmembrane region" description="Helical" evidence="11">
    <location>
        <begin position="12"/>
        <end position="34"/>
    </location>
</feature>
<dbReference type="AlphaFoldDB" id="A0AB38YFN6"/>
<keyword evidence="11" id="KW-0472">Membrane</keyword>
<keyword evidence="11" id="KW-0812">Transmembrane</keyword>
<accession>A0AB38YFN6</accession>
<dbReference type="CDD" id="cd07989">
    <property type="entry name" value="LPLAT_AGPAT-like"/>
    <property type="match status" value="1"/>
</dbReference>
<reference evidence="13" key="1">
    <citation type="submission" date="2022-07" db="EMBL/GenBank/DDBJ databases">
        <title>Complete genome sequence of Salinispirillum sp. LH10-3-1 capable of multiple carbohydrate inversion isolated from a soda lake.</title>
        <authorList>
            <person name="Liu J."/>
            <person name="Zhai Y."/>
            <person name="Zhang H."/>
            <person name="Yang H."/>
            <person name="Qu J."/>
            <person name="Li J."/>
        </authorList>
    </citation>
    <scope>NUCLEOTIDE SEQUENCE</scope>
    <source>
        <strain evidence="13">LH 10-3-1</strain>
    </source>
</reference>
<comment type="domain">
    <text evidence="9">The HXXXXD motif is essential for acyltransferase activity and may constitute the binding site for the phosphate moiety of the glycerol-3-phosphate.</text>
</comment>
<dbReference type="Pfam" id="PF01553">
    <property type="entry name" value="Acyltransferase"/>
    <property type="match status" value="1"/>
</dbReference>
<dbReference type="SMART" id="SM00563">
    <property type="entry name" value="PlsC"/>
    <property type="match status" value="1"/>
</dbReference>
<dbReference type="EMBL" id="CP101717">
    <property type="protein sequence ID" value="WLD58194.1"/>
    <property type="molecule type" value="Genomic_DNA"/>
</dbReference>
<feature type="region of interest" description="Disordered" evidence="10">
    <location>
        <begin position="242"/>
        <end position="262"/>
    </location>
</feature>
<dbReference type="SUPFAM" id="SSF69593">
    <property type="entry name" value="Glycerol-3-phosphate (1)-acyltransferase"/>
    <property type="match status" value="1"/>
</dbReference>